<evidence type="ECO:0000256" key="3">
    <source>
        <dbReference type="ARBA" id="ARBA00010200"/>
    </source>
</evidence>
<keyword evidence="10 14" id="KW-0378">Hydrolase</keyword>
<dbReference type="GO" id="GO:0008239">
    <property type="term" value="F:dipeptidyl-peptidase activity"/>
    <property type="evidence" value="ECO:0007669"/>
    <property type="project" value="UniProtKB-UniRule"/>
</dbReference>
<keyword evidence="11 14" id="KW-0862">Zinc</keyword>
<dbReference type="GO" id="GO:0008235">
    <property type="term" value="F:metalloexopeptidase activity"/>
    <property type="evidence" value="ECO:0007669"/>
    <property type="project" value="InterPro"/>
</dbReference>
<dbReference type="GO" id="GO:0005737">
    <property type="term" value="C:cytoplasm"/>
    <property type="evidence" value="ECO:0007669"/>
    <property type="project" value="UniProtKB-SubCell"/>
</dbReference>
<comment type="similarity">
    <text evidence="3 14">Belongs to the peptidase M49 family.</text>
</comment>
<dbReference type="GO" id="GO:0008270">
    <property type="term" value="F:zinc ion binding"/>
    <property type="evidence" value="ECO:0007669"/>
    <property type="project" value="UniProtKB-ARBA"/>
</dbReference>
<keyword evidence="8 14" id="KW-0645">Protease</keyword>
<keyword evidence="9 14" id="KW-0479">Metal-binding</keyword>
<keyword evidence="6 14" id="KW-0031">Aminopeptidase</keyword>
<dbReference type="PANTHER" id="PTHR23422">
    <property type="entry name" value="DIPEPTIDYL PEPTIDASE III-RELATED"/>
    <property type="match status" value="1"/>
</dbReference>
<feature type="active site" evidence="15">
    <location>
        <position position="466"/>
    </location>
</feature>
<dbReference type="EMBL" id="GBBM01000538">
    <property type="protein sequence ID" value="JAC34880.1"/>
    <property type="molecule type" value="mRNA"/>
</dbReference>
<comment type="cofactor">
    <cofactor evidence="14 16">
        <name>Zn(2+)</name>
        <dbReference type="ChEBI" id="CHEBI:29105"/>
    </cofactor>
    <text evidence="14 16">Binds 1 zinc ion per subunit.</text>
</comment>
<dbReference type="FunFam" id="3.30.540.30:FF:000001">
    <property type="entry name" value="Dipeptidyl peptidase 3"/>
    <property type="match status" value="1"/>
</dbReference>
<evidence type="ECO:0000313" key="17">
    <source>
        <dbReference type="EMBL" id="JAC34880.1"/>
    </source>
</evidence>
<dbReference type="Pfam" id="PF03571">
    <property type="entry name" value="Peptidase_M49"/>
    <property type="match status" value="1"/>
</dbReference>
<dbReference type="PIRSF" id="PIRSF007828">
    <property type="entry name" value="Dipeptidyl-peptidase_III"/>
    <property type="match status" value="1"/>
</dbReference>
<proteinExistence type="evidence at transcript level"/>
<evidence type="ECO:0000256" key="8">
    <source>
        <dbReference type="ARBA" id="ARBA00022670"/>
    </source>
</evidence>
<protein>
    <recommendedName>
        <fullName evidence="5 14">Dipeptidyl peptidase 3</fullName>
        <ecNumber evidence="4 14">3.4.14.4</ecNumber>
    </recommendedName>
    <alternativeName>
        <fullName evidence="14">Dipeptidyl aminopeptidase III</fullName>
    </alternativeName>
    <alternativeName>
        <fullName evidence="14">Dipeptidyl peptidase III</fullName>
    </alternativeName>
</protein>
<evidence type="ECO:0000256" key="5">
    <source>
        <dbReference type="ARBA" id="ARBA00014713"/>
    </source>
</evidence>
<evidence type="ECO:0000256" key="12">
    <source>
        <dbReference type="ARBA" id="ARBA00022990"/>
    </source>
</evidence>
<evidence type="ECO:0000256" key="9">
    <source>
        <dbReference type="ARBA" id="ARBA00022723"/>
    </source>
</evidence>
<comment type="subcellular location">
    <subcellularLocation>
        <location evidence="2">Cytoplasm</location>
    </subcellularLocation>
</comment>
<sequence length="747" mass="84635">MTMAMMAMRRGNTDVHIGDMSDEVYSNETPFLKLDCRVAFEGLSEREKKYAHYLSQASWFGGLIVLFQTSRESPLIFLLLERLFRTQDLDSLKALALEKAGFDEEDFKSLLVYTAAFYSNMGNYKGFGDNKFIPGVAKDKLEKLLRLSKAWQADPDALEQLWSDVSDPLYSLRDSEKHLGFPPKATTTYFSKNCTEKDAELVSTFMKQKGIEGYITRLFKKQATEAGDQDCYEIRYASVLSSEDKERAEFLGRDVLDNSRVTFTRGDYSPLLKLVVDNLRLAQENAANDNQRQMLGKYAECFMVGSLDAHKDGSRFWIRDKGPAVESYIGFIETYRDPAGIRGEFEGFVAMVNRPQSEKFGALVERAETLLQLLPWPRSFEKDRFLRPDFTSLDVLAFAGSGIPAGINIPNYDSIRQDEGFKNVSLGNVINADDKSSKANFMTVDDNEIFNKLKNAAFEVQVGLHELLGHGSGKLLAQLKDGSFNFDQDKVRLPHIGLGPDPETKVTSWYKDGETYDSVFGALGSSYEECRAECVGLYLCTVEDVLRLFGFEGEAGQDVAYVNWLTMVVKGVEGLQTYNPHTKAWLQAHSRARYVIMRVLLEAGDLVEIRETNGEDGKPDLLVTVDRTKIASFGRAAIEQFLLKLQVFKSTANLQAATEMYDRYSEVSDCGPYPFLKYWDIVMARKKPRRIFVQSNTVLNGDKVELKEYEASPEGHLQSWLGRFDATTAKELDRIVLELWKKDKHHF</sequence>
<evidence type="ECO:0000256" key="14">
    <source>
        <dbReference type="PIRNR" id="PIRNR007828"/>
    </source>
</evidence>
<dbReference type="InterPro" id="IPR005317">
    <property type="entry name" value="Dipeptidyl-peptase3"/>
</dbReference>
<comment type="catalytic activity">
    <reaction evidence="1 14">
        <text>Release of an N-terminal dipeptide from a peptide comprising four or more residues, with broad specificity. Also acts on dipeptidyl 2-naphthylamides.</text>
        <dbReference type="EC" id="3.4.14.4"/>
    </reaction>
</comment>
<feature type="binding site" evidence="16">
    <location>
        <position position="465"/>
    </location>
    <ligand>
        <name>Zn(2+)</name>
        <dbReference type="ChEBI" id="CHEBI:29105"/>
        <note>catalytic</note>
    </ligand>
</feature>
<evidence type="ECO:0000256" key="7">
    <source>
        <dbReference type="ARBA" id="ARBA00022490"/>
    </source>
</evidence>
<organism evidence="17">
    <name type="scientific">Amblyomma triste</name>
    <name type="common">Neotropical tick</name>
    <dbReference type="NCBI Taxonomy" id="251400"/>
    <lineage>
        <taxon>Eukaryota</taxon>
        <taxon>Metazoa</taxon>
        <taxon>Ecdysozoa</taxon>
        <taxon>Arthropoda</taxon>
        <taxon>Chelicerata</taxon>
        <taxon>Arachnida</taxon>
        <taxon>Acari</taxon>
        <taxon>Parasitiformes</taxon>
        <taxon>Ixodida</taxon>
        <taxon>Ixodoidea</taxon>
        <taxon>Ixodidae</taxon>
        <taxon>Amblyomminae</taxon>
        <taxon>Amblyomma</taxon>
    </lineage>
</organism>
<dbReference type="FunFam" id="3.30.540.30:FF:000002">
    <property type="entry name" value="Dipeptidyl peptidase 3"/>
    <property type="match status" value="1"/>
</dbReference>
<dbReference type="PANTHER" id="PTHR23422:SF11">
    <property type="entry name" value="DIPEPTIDYL PEPTIDASE 3"/>
    <property type="match status" value="1"/>
</dbReference>
<feature type="binding site" evidence="16">
    <location>
        <position position="470"/>
    </location>
    <ligand>
        <name>Zn(2+)</name>
        <dbReference type="ChEBI" id="CHEBI:29105"/>
        <note>catalytic</note>
    </ligand>
</feature>
<keyword evidence="12" id="KW-0007">Acetylation</keyword>
<evidence type="ECO:0000256" key="13">
    <source>
        <dbReference type="ARBA" id="ARBA00023049"/>
    </source>
</evidence>
<name>A0A023GP20_AMBTT</name>
<dbReference type="AlphaFoldDB" id="A0A023GP20"/>
<dbReference type="Gene3D" id="3.30.540.30">
    <property type="match status" value="3"/>
</dbReference>
<reference evidence="17" key="1">
    <citation type="submission" date="2014-03" db="EMBL/GenBank/DDBJ databases">
        <title>The sialotranscriptome of Amblyomma triste, Amblyomma parvum and Amblyomma cajennense ticks, uncovered by 454-based RNA-seq.</title>
        <authorList>
            <person name="Garcia G.R."/>
            <person name="Gardinassi L.G."/>
            <person name="Ribeiro J.M."/>
            <person name="Anatriello E."/>
            <person name="Ferreira B.R."/>
            <person name="Moreira H.N."/>
            <person name="Mafra C."/>
            <person name="Olegario M.M."/>
            <person name="Szabo P.J."/>
            <person name="Miranda-Santos I.K."/>
            <person name="Maruyama S.R."/>
        </authorList>
    </citation>
    <scope>NUCLEOTIDE SEQUENCE</scope>
    <source>
        <strain evidence="17">Mato Grasso do Sul</strain>
        <tissue evidence="17">Salivary glands</tissue>
    </source>
</reference>
<evidence type="ECO:0000256" key="4">
    <source>
        <dbReference type="ARBA" id="ARBA00012063"/>
    </source>
</evidence>
<evidence type="ECO:0000256" key="15">
    <source>
        <dbReference type="PIRSR" id="PIRSR007828-1"/>
    </source>
</evidence>
<keyword evidence="13 14" id="KW-0482">Metalloprotease</keyword>
<feature type="binding site" evidence="16">
    <location>
        <position position="529"/>
    </location>
    <ligand>
        <name>Zn(2+)</name>
        <dbReference type="ChEBI" id="CHEBI:29105"/>
        <note>catalytic</note>
    </ligand>
</feature>
<dbReference type="EC" id="3.4.14.4" evidence="4 14"/>
<evidence type="ECO:0000256" key="16">
    <source>
        <dbReference type="PIRSR" id="PIRSR007828-2"/>
    </source>
</evidence>
<dbReference type="MEROPS" id="M49.001"/>
<keyword evidence="7 14" id="KW-0963">Cytoplasm</keyword>
<dbReference type="GO" id="GO:0006508">
    <property type="term" value="P:proteolysis"/>
    <property type="evidence" value="ECO:0007669"/>
    <property type="project" value="UniProtKB-KW"/>
</dbReference>
<evidence type="ECO:0000256" key="6">
    <source>
        <dbReference type="ARBA" id="ARBA00022438"/>
    </source>
</evidence>
<accession>A0A023GP20</accession>
<evidence type="ECO:0000256" key="10">
    <source>
        <dbReference type="ARBA" id="ARBA00022801"/>
    </source>
</evidence>
<dbReference type="GO" id="GO:0004177">
    <property type="term" value="F:aminopeptidase activity"/>
    <property type="evidence" value="ECO:0007669"/>
    <property type="project" value="UniProtKB-KW"/>
</dbReference>
<evidence type="ECO:0000256" key="2">
    <source>
        <dbReference type="ARBA" id="ARBA00004496"/>
    </source>
</evidence>
<evidence type="ECO:0000256" key="1">
    <source>
        <dbReference type="ARBA" id="ARBA00001336"/>
    </source>
</evidence>
<dbReference type="FunFam" id="3.30.540.30:FF:000003">
    <property type="entry name" value="Dipeptidyl peptidase 3"/>
    <property type="match status" value="1"/>
</dbReference>
<evidence type="ECO:0000256" key="11">
    <source>
        <dbReference type="ARBA" id="ARBA00022833"/>
    </source>
</evidence>
<dbReference type="InterPro" id="IPR039461">
    <property type="entry name" value="Peptidase_M49"/>
</dbReference>